<dbReference type="PROSITE" id="PS50110">
    <property type="entry name" value="RESPONSE_REGULATORY"/>
    <property type="match status" value="1"/>
</dbReference>
<protein>
    <submittedName>
        <fullName evidence="8">Two-component system, NtrC family, response regulator</fullName>
    </submittedName>
</protein>
<dbReference type="PANTHER" id="PTHR32071:SF113">
    <property type="entry name" value="ALGINATE BIOSYNTHESIS TRANSCRIPTIONAL REGULATORY PROTEIN ALGB"/>
    <property type="match status" value="1"/>
</dbReference>
<dbReference type="AlphaFoldDB" id="A0A1A7BYI0"/>
<dbReference type="PRINTS" id="PR01590">
    <property type="entry name" value="HTHFIS"/>
</dbReference>
<dbReference type="Gene3D" id="1.10.8.60">
    <property type="match status" value="1"/>
</dbReference>
<dbReference type="STRING" id="1747903.ASR47_100466"/>
<dbReference type="InterPro" id="IPR025943">
    <property type="entry name" value="Sigma_54_int_dom_ATP-bd_2"/>
</dbReference>
<dbReference type="SUPFAM" id="SSF52540">
    <property type="entry name" value="P-loop containing nucleoside triphosphate hydrolases"/>
    <property type="match status" value="1"/>
</dbReference>
<evidence type="ECO:0000256" key="5">
    <source>
        <dbReference type="PROSITE-ProRule" id="PRU00169"/>
    </source>
</evidence>
<comment type="caution">
    <text evidence="8">The sequence shown here is derived from an EMBL/GenBank/DDBJ whole genome shotgun (WGS) entry which is preliminary data.</text>
</comment>
<dbReference type="Gene3D" id="3.40.50.2300">
    <property type="match status" value="1"/>
</dbReference>
<dbReference type="InterPro" id="IPR003593">
    <property type="entry name" value="AAA+_ATPase"/>
</dbReference>
<dbReference type="FunFam" id="3.40.50.300:FF:000006">
    <property type="entry name" value="DNA-binding transcriptional regulator NtrC"/>
    <property type="match status" value="1"/>
</dbReference>
<keyword evidence="4" id="KW-0804">Transcription</keyword>
<dbReference type="PROSITE" id="PS00675">
    <property type="entry name" value="SIGMA54_INTERACT_1"/>
    <property type="match status" value="1"/>
</dbReference>
<dbReference type="PANTHER" id="PTHR32071">
    <property type="entry name" value="TRANSCRIPTIONAL REGULATORY PROTEIN"/>
    <property type="match status" value="1"/>
</dbReference>
<feature type="domain" description="Sigma-54 factor interaction" evidence="6">
    <location>
        <begin position="146"/>
        <end position="375"/>
    </location>
</feature>
<keyword evidence="9" id="KW-1185">Reference proteome</keyword>
<evidence type="ECO:0000259" key="6">
    <source>
        <dbReference type="PROSITE" id="PS50045"/>
    </source>
</evidence>
<evidence type="ECO:0000313" key="9">
    <source>
        <dbReference type="Proteomes" id="UP000092713"/>
    </source>
</evidence>
<evidence type="ECO:0000256" key="4">
    <source>
        <dbReference type="ARBA" id="ARBA00023163"/>
    </source>
</evidence>
<dbReference type="SMART" id="SM00448">
    <property type="entry name" value="REC"/>
    <property type="match status" value="1"/>
</dbReference>
<dbReference type="InterPro" id="IPR058031">
    <property type="entry name" value="AAA_lid_NorR"/>
</dbReference>
<keyword evidence="1" id="KW-0547">Nucleotide-binding</keyword>
<dbReference type="OrthoDB" id="9761705at2"/>
<accession>A0A1A7BYI0</accession>
<dbReference type="InterPro" id="IPR001789">
    <property type="entry name" value="Sig_transdc_resp-reg_receiver"/>
</dbReference>
<dbReference type="InterPro" id="IPR002197">
    <property type="entry name" value="HTH_Fis"/>
</dbReference>
<evidence type="ECO:0000259" key="7">
    <source>
        <dbReference type="PROSITE" id="PS50110"/>
    </source>
</evidence>
<dbReference type="Pfam" id="PF25601">
    <property type="entry name" value="AAA_lid_14"/>
    <property type="match status" value="1"/>
</dbReference>
<feature type="domain" description="Response regulatory" evidence="7">
    <location>
        <begin position="5"/>
        <end position="122"/>
    </location>
</feature>
<dbReference type="InterPro" id="IPR011006">
    <property type="entry name" value="CheY-like_superfamily"/>
</dbReference>
<dbReference type="SUPFAM" id="SSF46689">
    <property type="entry name" value="Homeodomain-like"/>
    <property type="match status" value="1"/>
</dbReference>
<dbReference type="PROSITE" id="PS50045">
    <property type="entry name" value="SIGMA54_INTERACT_4"/>
    <property type="match status" value="1"/>
</dbReference>
<dbReference type="GO" id="GO:0043565">
    <property type="term" value="F:sequence-specific DNA binding"/>
    <property type="evidence" value="ECO:0007669"/>
    <property type="project" value="InterPro"/>
</dbReference>
<dbReference type="InterPro" id="IPR009057">
    <property type="entry name" value="Homeodomain-like_sf"/>
</dbReference>
<keyword evidence="3" id="KW-0805">Transcription regulation</keyword>
<proteinExistence type="predicted"/>
<dbReference type="SUPFAM" id="SSF52172">
    <property type="entry name" value="CheY-like"/>
    <property type="match status" value="1"/>
</dbReference>
<dbReference type="Gene3D" id="1.10.10.60">
    <property type="entry name" value="Homeodomain-like"/>
    <property type="match status" value="1"/>
</dbReference>
<organism evidence="8 9">
    <name type="scientific">Janthinobacterium psychrotolerans</name>
    <dbReference type="NCBI Taxonomy" id="1747903"/>
    <lineage>
        <taxon>Bacteria</taxon>
        <taxon>Pseudomonadati</taxon>
        <taxon>Pseudomonadota</taxon>
        <taxon>Betaproteobacteria</taxon>
        <taxon>Burkholderiales</taxon>
        <taxon>Oxalobacteraceae</taxon>
        <taxon>Janthinobacterium</taxon>
    </lineage>
</organism>
<dbReference type="InterPro" id="IPR027417">
    <property type="entry name" value="P-loop_NTPase"/>
</dbReference>
<evidence type="ECO:0000256" key="1">
    <source>
        <dbReference type="ARBA" id="ARBA00022741"/>
    </source>
</evidence>
<gene>
    <name evidence="8" type="ORF">ASR47_100466</name>
</gene>
<dbReference type="NCBIfam" id="TIGR02915">
    <property type="entry name" value="PEP_resp_reg"/>
    <property type="match status" value="1"/>
</dbReference>
<dbReference type="EMBL" id="LOCQ01000059">
    <property type="protein sequence ID" value="OBV37794.1"/>
    <property type="molecule type" value="Genomic_DNA"/>
</dbReference>
<dbReference type="PATRIC" id="fig|1747903.4.peg.1323"/>
<dbReference type="Pfam" id="PF02954">
    <property type="entry name" value="HTH_8"/>
    <property type="match status" value="1"/>
</dbReference>
<dbReference type="InterPro" id="IPR025662">
    <property type="entry name" value="Sigma_54_int_dom_ATP-bd_1"/>
</dbReference>
<keyword evidence="2" id="KW-0067">ATP-binding</keyword>
<reference evidence="8 9" key="1">
    <citation type="submission" date="2016-04" db="EMBL/GenBank/DDBJ databases">
        <title>Draft genome sequence of Janthinobacterium psychrotolerans sp. nov., isolated from freshwater sediments in Denmark.</title>
        <authorList>
            <person name="Gong X."/>
            <person name="Skrivergaard S."/>
            <person name="Korsgaard B.S."/>
            <person name="Schreiber L."/>
            <person name="Marshall I.P."/>
            <person name="Finster K."/>
            <person name="Schramm A."/>
        </authorList>
    </citation>
    <scope>NUCLEOTIDE SEQUENCE [LARGE SCALE GENOMIC DNA]</scope>
    <source>
        <strain evidence="8 9">S3-2</strain>
    </source>
</reference>
<dbReference type="Gene3D" id="3.40.50.300">
    <property type="entry name" value="P-loop containing nucleotide triphosphate hydrolases"/>
    <property type="match status" value="1"/>
</dbReference>
<dbReference type="Proteomes" id="UP000092713">
    <property type="component" value="Unassembled WGS sequence"/>
</dbReference>
<evidence type="ECO:0000256" key="2">
    <source>
        <dbReference type="ARBA" id="ARBA00022840"/>
    </source>
</evidence>
<dbReference type="Pfam" id="PF00072">
    <property type="entry name" value="Response_reg"/>
    <property type="match status" value="1"/>
</dbReference>
<dbReference type="PROSITE" id="PS00676">
    <property type="entry name" value="SIGMA54_INTERACT_2"/>
    <property type="match status" value="1"/>
</dbReference>
<dbReference type="GO" id="GO:0005524">
    <property type="term" value="F:ATP binding"/>
    <property type="evidence" value="ECO:0007669"/>
    <property type="project" value="UniProtKB-KW"/>
</dbReference>
<evidence type="ECO:0000313" key="8">
    <source>
        <dbReference type="EMBL" id="OBV37794.1"/>
    </source>
</evidence>
<dbReference type="InterPro" id="IPR002078">
    <property type="entry name" value="Sigma_54_int"/>
</dbReference>
<dbReference type="GO" id="GO:0006355">
    <property type="term" value="P:regulation of DNA-templated transcription"/>
    <property type="evidence" value="ECO:0007669"/>
    <property type="project" value="InterPro"/>
</dbReference>
<dbReference type="RefSeq" id="WP_065309343.1">
    <property type="nucleotide sequence ID" value="NZ_LOCQ01000059.1"/>
</dbReference>
<dbReference type="InterPro" id="IPR014264">
    <property type="entry name" value="PEP-CTERM_resp_reg"/>
</dbReference>
<name>A0A1A7BYI0_9BURK</name>
<dbReference type="CDD" id="cd00009">
    <property type="entry name" value="AAA"/>
    <property type="match status" value="1"/>
</dbReference>
<sequence>MGKQKLLVIEDDPGLQKQLQWSFDGYEVLLAGEREAALAQVRRHLPAVVTMDLGLPPDPDGATEGLATLQQILALAPDTKVIVLSGNQERAHALKAIALGAYDFHQKPFDADMLGLVIARAFYLHAMQQENRRMLQTQRDSPLAGIVSRDAGMLKLCRSVEKVAPSSASVMLLGDSGSGKELIARGLHALSSRSGQRFVAINCAAIPENLLESELFGYERGAFTGAARQTLGKIELAHGGTFFLDEIGDMPMALQAKLLRFLQERVIERVGGRGEIAVDVRIVCATHQDLKALAGQGRFREDLYYRLSEIVLRIPPLRERAGDCALLAHHFKNKFCASEGRASLHFSNDALQAIESYDWPGNVREVENCIKRAVIMCDGPQITVDDLGLPDHAHAVPQEESVNLRQARDAAEYKVMVRALARSDGNIVKAAELLGVSRPTLYDLMNHHGIK</sequence>
<dbReference type="Pfam" id="PF00158">
    <property type="entry name" value="Sigma54_activat"/>
    <property type="match status" value="1"/>
</dbReference>
<keyword evidence="5" id="KW-0597">Phosphoprotein</keyword>
<evidence type="ECO:0000256" key="3">
    <source>
        <dbReference type="ARBA" id="ARBA00023015"/>
    </source>
</evidence>
<dbReference type="SMART" id="SM00382">
    <property type="entry name" value="AAA"/>
    <property type="match status" value="1"/>
</dbReference>
<dbReference type="GO" id="GO:0000160">
    <property type="term" value="P:phosphorelay signal transduction system"/>
    <property type="evidence" value="ECO:0007669"/>
    <property type="project" value="InterPro"/>
</dbReference>
<feature type="modified residue" description="4-aspartylphosphate" evidence="5">
    <location>
        <position position="52"/>
    </location>
</feature>